<keyword evidence="2" id="KW-0472">Membrane</keyword>
<reference evidence="3" key="1">
    <citation type="submission" date="2014-12" db="EMBL/GenBank/DDBJ databases">
        <title>Insight into the proteome of Arion vulgaris.</title>
        <authorList>
            <person name="Aradska J."/>
            <person name="Bulat T."/>
            <person name="Smidak R."/>
            <person name="Sarate P."/>
            <person name="Gangsoo J."/>
            <person name="Sialana F."/>
            <person name="Bilban M."/>
            <person name="Lubec G."/>
        </authorList>
    </citation>
    <scope>NUCLEOTIDE SEQUENCE</scope>
    <source>
        <tissue evidence="3">Skin</tissue>
    </source>
</reference>
<dbReference type="EMBL" id="HACG01031479">
    <property type="protein sequence ID" value="CEK78344.1"/>
    <property type="molecule type" value="Transcribed_RNA"/>
</dbReference>
<accession>A0A0B7ABF8</accession>
<evidence type="ECO:0000313" key="3">
    <source>
        <dbReference type="EMBL" id="CEK78344.1"/>
    </source>
</evidence>
<evidence type="ECO:0000256" key="1">
    <source>
        <dbReference type="SAM" id="MobiDB-lite"/>
    </source>
</evidence>
<organism evidence="3">
    <name type="scientific">Arion vulgaris</name>
    <dbReference type="NCBI Taxonomy" id="1028688"/>
    <lineage>
        <taxon>Eukaryota</taxon>
        <taxon>Metazoa</taxon>
        <taxon>Spiralia</taxon>
        <taxon>Lophotrochozoa</taxon>
        <taxon>Mollusca</taxon>
        <taxon>Gastropoda</taxon>
        <taxon>Heterobranchia</taxon>
        <taxon>Euthyneura</taxon>
        <taxon>Panpulmonata</taxon>
        <taxon>Eupulmonata</taxon>
        <taxon>Stylommatophora</taxon>
        <taxon>Helicina</taxon>
        <taxon>Arionoidea</taxon>
        <taxon>Arionidae</taxon>
        <taxon>Arion</taxon>
    </lineage>
</organism>
<gene>
    <name evidence="3" type="primary">ORF109641</name>
</gene>
<proteinExistence type="predicted"/>
<sequence length="154" mass="17751">MYSKLGTDSMYRFEGSCMGLYEYTNMYQYIFGEQTYTLVFSHILSVVIHIFIKSKYSTPSYINFKPTTPSYINYKPKIPSYINYKTSAPSNINYKPSAPSYINFKTSTPSFINPKPSIPSYIYQLFYPLSASTNHQHENSHPISNDKQGPHSKS</sequence>
<protein>
    <submittedName>
        <fullName evidence="3">Uncharacterized protein</fullName>
    </submittedName>
</protein>
<name>A0A0B7ABF8_9EUPU</name>
<dbReference type="AlphaFoldDB" id="A0A0B7ABF8"/>
<feature type="transmembrane region" description="Helical" evidence="2">
    <location>
        <begin position="35"/>
        <end position="52"/>
    </location>
</feature>
<keyword evidence="2" id="KW-0812">Transmembrane</keyword>
<keyword evidence="2" id="KW-1133">Transmembrane helix</keyword>
<evidence type="ECO:0000256" key="2">
    <source>
        <dbReference type="SAM" id="Phobius"/>
    </source>
</evidence>
<feature type="region of interest" description="Disordered" evidence="1">
    <location>
        <begin position="134"/>
        <end position="154"/>
    </location>
</feature>